<dbReference type="InterPro" id="IPR050317">
    <property type="entry name" value="Plant_Fungal_Acyltransferase"/>
</dbReference>
<name>A0A9D3W0K6_9ROSI</name>
<comment type="caution">
    <text evidence="2">The sequence shown here is derived from an EMBL/GenBank/DDBJ whole genome shotgun (WGS) entry which is preliminary data.</text>
</comment>
<protein>
    <recommendedName>
        <fullName evidence="4">Omega-hydroxypalmitate O-feruloyl transferase</fullName>
    </recommendedName>
</protein>
<accession>A0A9D3W0K6</accession>
<dbReference type="Gene3D" id="3.30.559.10">
    <property type="entry name" value="Chloramphenicol acetyltransferase-like domain"/>
    <property type="match status" value="2"/>
</dbReference>
<organism evidence="2 3">
    <name type="scientific">Gossypium stocksii</name>
    <dbReference type="NCBI Taxonomy" id="47602"/>
    <lineage>
        <taxon>Eukaryota</taxon>
        <taxon>Viridiplantae</taxon>
        <taxon>Streptophyta</taxon>
        <taxon>Embryophyta</taxon>
        <taxon>Tracheophyta</taxon>
        <taxon>Spermatophyta</taxon>
        <taxon>Magnoliopsida</taxon>
        <taxon>eudicotyledons</taxon>
        <taxon>Gunneridae</taxon>
        <taxon>Pentapetalae</taxon>
        <taxon>rosids</taxon>
        <taxon>malvids</taxon>
        <taxon>Malvales</taxon>
        <taxon>Malvaceae</taxon>
        <taxon>Malvoideae</taxon>
        <taxon>Gossypium</taxon>
    </lineage>
</organism>
<dbReference type="OrthoDB" id="671439at2759"/>
<evidence type="ECO:0008006" key="4">
    <source>
        <dbReference type="Google" id="ProtNLM"/>
    </source>
</evidence>
<keyword evidence="3" id="KW-1185">Reference proteome</keyword>
<dbReference type="Pfam" id="PF02458">
    <property type="entry name" value="Transferase"/>
    <property type="match status" value="1"/>
</dbReference>
<dbReference type="AlphaFoldDB" id="A0A9D3W0K6"/>
<proteinExistence type="inferred from homology"/>
<dbReference type="InterPro" id="IPR023213">
    <property type="entry name" value="CAT-like_dom_sf"/>
</dbReference>
<gene>
    <name evidence="2" type="ORF">J1N35_009461</name>
</gene>
<evidence type="ECO:0000313" key="2">
    <source>
        <dbReference type="EMBL" id="KAH1105693.1"/>
    </source>
</evidence>
<evidence type="ECO:0000313" key="3">
    <source>
        <dbReference type="Proteomes" id="UP000828251"/>
    </source>
</evidence>
<dbReference type="EMBL" id="JAIQCV010000004">
    <property type="protein sequence ID" value="KAH1105693.1"/>
    <property type="molecule type" value="Genomic_DNA"/>
</dbReference>
<dbReference type="PANTHER" id="PTHR31642:SF189">
    <property type="entry name" value="ACYLTRANSFERASE GLAUCE"/>
    <property type="match status" value="1"/>
</dbReference>
<comment type="similarity">
    <text evidence="1">Belongs to the plant acyltransferase family.</text>
</comment>
<dbReference type="PANTHER" id="PTHR31642">
    <property type="entry name" value="TRICHOTHECENE 3-O-ACETYLTRANSFERASE"/>
    <property type="match status" value="1"/>
</dbReference>
<evidence type="ECO:0000256" key="1">
    <source>
        <dbReference type="ARBA" id="ARBA00009861"/>
    </source>
</evidence>
<sequence length="461" mass="51415">MALFQYTSNSKAMGTISDDPPATLIQDLKITTQNVSLIFPSRKAERKKSMFLSNIDKVLNFPVETVHFFRSHEDFPPHVAAEKLKTALSELLVPYDFLAGRLRSNRETGRLEIDCNSAGIGFAVASSDYALDDVGDLVYPNPAFGQLICKSVDSLEQDDQPLCIVQVTSFKCGGFAMGIVTNHVTFDGLSFKIFLDNLAAVTTEKPLAVTPCNDRLLLAARSPPCVTFPHHELDKFRDSNPPVIDATSEALDFKVFRLTSDDIANLKEKAKAPAIGSHVSDARITGFNVVTALVWHCKALSWDNKESNLDRVSTLLYAVNIRPRLIPPLPMSYTGNAVLTAYARATCKEIDEAPFSRLVELVTEGAKRMTDEYARSAIDWGDIYQGFPNGEFLVSSWWKLGFDEVEYPWGRPKYSCPVVFQRKDIILFFPDIDDNNGVNVLVSLPSKEMSKFKTLFHKYLS</sequence>
<reference evidence="2 3" key="1">
    <citation type="journal article" date="2021" name="Plant Biotechnol. J.">
        <title>Multi-omics assisted identification of the key and species-specific regulatory components of drought-tolerant mechanisms in Gossypium stocksii.</title>
        <authorList>
            <person name="Yu D."/>
            <person name="Ke L."/>
            <person name="Zhang D."/>
            <person name="Wu Y."/>
            <person name="Sun Y."/>
            <person name="Mei J."/>
            <person name="Sun J."/>
            <person name="Sun Y."/>
        </authorList>
    </citation>
    <scope>NUCLEOTIDE SEQUENCE [LARGE SCALE GENOMIC DNA]</scope>
    <source>
        <strain evidence="3">cv. E1</strain>
        <tissue evidence="2">Leaf</tissue>
    </source>
</reference>
<dbReference type="GO" id="GO:0016747">
    <property type="term" value="F:acyltransferase activity, transferring groups other than amino-acyl groups"/>
    <property type="evidence" value="ECO:0007669"/>
    <property type="project" value="TreeGrafter"/>
</dbReference>
<dbReference type="Proteomes" id="UP000828251">
    <property type="component" value="Unassembled WGS sequence"/>
</dbReference>